<evidence type="ECO:0000256" key="1">
    <source>
        <dbReference type="SAM" id="Coils"/>
    </source>
</evidence>
<name>A0A1V9ZMR7_ACHHY</name>
<sequence length="2607" mass="284677">MADTGGVHLLAAQLDTIQRKYKYQLHETQRFARHAQDLQQHLQFKTALQDATATTVVVLLQHLRRPSLFPAIRALLEQYVGAAASKVLRIDAQQHCFATSDATVPYAGLASRCLDDQAPLCIAVSELPNHRDYSEDVDVRFAPDDIAALALMVLPIQGVNGSSVGVLEVLLDYERYGSHAWLPEYIDTLCILLGPCLEAFASVTETHAAHAAALHRLLEGLYQLQQAASADETAAAVAEWLKAADMSAKKKLRWLQIELLRLERRDDTLVPLTESPVESLVIDTAVVVEALTAVKLRPVLQVVQQSKYLLLPLQAHGETYGVYVHGAVVTEDLERLERLRPALTLSLHIHHIEALTRQIDERLLHLLQRPPPNSLAHALRALFADLAHRTGTCFLIRLPNDPAIASSEPHTRHAMEQLAAAIAANAVVVDLADDILCMTGPFKAGDGLTGAFGVAIEASAPRVPWRRLLETTLTSIALVHRCDALQNERQAAVTHHAALAAEHEIQLLRTKLLERLMELGDAPMPAIMNAVETFYRTSFEATRATLFLASSTGLFTWVALATGHERIEVTAGLPVVCAMSHTVVSGGHEHPAFDGSFDAATKSATGPVVCFPLLSVGGCMQVGASSATPAMDACAALLDAWLPRAVLRLQVEAAATSEREQLRARWIAHEELLAATKEWWPVVLSATTSEELMQCLRAQALHLSPTRSGRVTIDLFLFNDANELWTLGPDDKAIVVALEDEAHFANAIQSKTPITAIQGEHQRLSPVLRLLHREPPQSLAVFPLLQAGTVVGLVAVGGPQPVSFEPPTLHVFMALSLLVTSLVLHHREVVAWTQRVEAAQTLAVWANDQLQQLTTHQIETEVHLLEQRLVARLASCNVDNISAVALSKIVEHSFEDECTPWLYSHVFYAALDMTNDCFRTERVTSALSSGRGILGRLYQSGSVVTSAKYPPSAAVVSGMDVADAAFACNVAYRHICATPAFDTRGCLVGALVFVAIDATKATAHREILELQVLPKMGRAVTALWTRWERATDQRNEVERLVGASHNHLEAHRALQSRVKQCETYLDCSTQCLDLVQRAATFSNNEAVTSAVQSILKLEYIQWHPVTDLAARATFKSVVEANRVKTVYAQLLSAQPPGPAVVDGTLCVGIFDASDDSRLLGVLYATPASATREFSECLRWVSSACSVALSVFKTQSSLSTHVAGRDRAISEYAATVQTLQADLVSAQRAMTFLRQGHAFLQDLVRTDAVCELVHAALPRLLQLHPEAGPSSAVLYLADHSKRTLWSSEPQHEVAFGDGPVGACIFTHGPPSPQPTSSLYDMYLPLWQPTSRGATPALLGVLEVRCDEMPRNDYLQLRQRALTLVGDLQLASHLDQALARQATAMQLARYAQDADERQSNRGLERAKKAQVEVASAAVVAANRTLSSMQQWPPKRDFWGHALENIEQGLGNLPFASEVHVYLVIPKEGIVQRRSAVLVPERDGDALALVALLTDEDRLVDGLHLKVAKQAGDTPSTDFESAIFGVFSGWAALRGSDTSSASNLCFLRVKHAEDCAVLLGLVAESLVDVGVWWPWMRLFGAIAAQFVSHAMTIEALADKFRQQKTLFLSDANGVAMDLLHLTQATETATTPTAFAQMVAGHVKCMLHAARVELVWRAPTDDANAALAISKGATHYRSSDKSVGVILRSPAGDVFGVLHIDAFDTSLAKSSGLWDQLACITAMAHKQWAFKHELETAQSELLSKDDATRALHLANAQVNTTLQSHEHERSVLATLATKAIQELQRCFTLSADFSADFNSDSLCKFLLALPSVKAARLFEGYADRIQLVGCAGSAVGAATSFSGHPGLAGHLLHADQTIVLYASDVATSPFDANVDGYIDAEANDTALVGLRFKSPEGPSLMLVIHATTGGAMPKSPIWAVLASLLTAGMGAYTMRCAANANSAELIKKQLEVAAERDVVASQAATLQRQLLDRQTRLDLQQLLLCLQPDILAAMSLPELSTTIGQTLGRVVPKCLSQLFWCQRDQFFWVDHVDGTLKQMPSSAFVDCDVQKSVLSGAAVHAYNSATLAHKLVVAIPSPTTNHVLAVFQVDRYEDAFASLDTDLVVEFAMFLAGSIERLLDLDVARDVAMRKQSTRRLSAMPSRASIAAVPPSARRVSTAASQQLSAPQHRQSVAEISPLRAVFPAPTSVSPPTLDSFLEGFLGTTTLVAFGEAITRALPSHSCWAAHDVSATLFLPESSAKPAVVEWFFGQVQLATNDTTVLVVPSVHDDERCRRDGHRWKTLGAESLMLFDLRADAFVGVVMVSAHDVSVFYDDVESVVRADVAPILTTVFAACLGTEALHTASASQRKLFAELNAQVEDLANQCTATANESQAIHACLACLTELYAVEDSTAVRSTAQRHLEALFPSYIVEISTAKARTQARWCMPLGYDTFVWLSNPENAVAAPWTPVQETVWLQYTTALRCVVDRVHKWQRQVREHADALTTAQRRERDATRGLQTELEASQDTIQQLQVTIDDMLHREAKHRELKQAQKQWHRREKDLEQQLMQHVLEVKALKKELKRRQSTPVSALTEARYRGLGQELKELATLEATQVEKLQNMSRHRSFETQT</sequence>
<feature type="coiled-coil region" evidence="1">
    <location>
        <begin position="2498"/>
        <end position="2556"/>
    </location>
</feature>
<gene>
    <name evidence="2" type="ORF">ACHHYP_07341</name>
</gene>
<dbReference type="SUPFAM" id="SSF55781">
    <property type="entry name" value="GAF domain-like"/>
    <property type="match status" value="1"/>
</dbReference>
<dbReference type="EMBL" id="JNBR01000075">
    <property type="protein sequence ID" value="OQR99060.1"/>
    <property type="molecule type" value="Genomic_DNA"/>
</dbReference>
<keyword evidence="1" id="KW-0175">Coiled coil</keyword>
<reference evidence="2 3" key="1">
    <citation type="journal article" date="2014" name="Genome Biol. Evol.">
        <title>The secreted proteins of Achlya hypogyna and Thraustotheca clavata identify the ancestral oomycete secretome and reveal gene acquisitions by horizontal gene transfer.</title>
        <authorList>
            <person name="Misner I."/>
            <person name="Blouin N."/>
            <person name="Leonard G."/>
            <person name="Richards T.A."/>
            <person name="Lane C.E."/>
        </authorList>
    </citation>
    <scope>NUCLEOTIDE SEQUENCE [LARGE SCALE GENOMIC DNA]</scope>
    <source>
        <strain evidence="2 3">ATCC 48635</strain>
    </source>
</reference>
<comment type="caution">
    <text evidence="2">The sequence shown here is derived from an EMBL/GenBank/DDBJ whole genome shotgun (WGS) entry which is preliminary data.</text>
</comment>
<dbReference type="Proteomes" id="UP000243579">
    <property type="component" value="Unassembled WGS sequence"/>
</dbReference>
<proteinExistence type="predicted"/>
<dbReference type="OrthoDB" id="75536at2759"/>
<protein>
    <submittedName>
        <fullName evidence="2">Uncharacterized protein</fullName>
    </submittedName>
</protein>
<accession>A0A1V9ZMR7</accession>
<evidence type="ECO:0000313" key="2">
    <source>
        <dbReference type="EMBL" id="OQR99060.1"/>
    </source>
</evidence>
<keyword evidence="3" id="KW-1185">Reference proteome</keyword>
<evidence type="ECO:0000313" key="3">
    <source>
        <dbReference type="Proteomes" id="UP000243579"/>
    </source>
</evidence>
<organism evidence="2 3">
    <name type="scientific">Achlya hypogyna</name>
    <name type="common">Oomycete</name>
    <name type="synonym">Protoachlya hypogyna</name>
    <dbReference type="NCBI Taxonomy" id="1202772"/>
    <lineage>
        <taxon>Eukaryota</taxon>
        <taxon>Sar</taxon>
        <taxon>Stramenopiles</taxon>
        <taxon>Oomycota</taxon>
        <taxon>Saprolegniomycetes</taxon>
        <taxon>Saprolegniales</taxon>
        <taxon>Achlyaceae</taxon>
        <taxon>Achlya</taxon>
    </lineage>
</organism>